<gene>
    <name evidence="2" type="ORF">Q604_UNBC17245G0001</name>
</gene>
<accession>W1X9H7</accession>
<dbReference type="EMBL" id="AZMM01017245">
    <property type="protein sequence ID" value="ETJ26771.1"/>
    <property type="molecule type" value="Genomic_DNA"/>
</dbReference>
<sequence length="83" mass="9348">VEPQGQAVLVEQSEETLGHIGTYTLNDYLLSRGFANLYVSGVGTKDSEGLMTSGDYYQIEAYKNVIDWLNGRCRAFTDHTRQR</sequence>
<evidence type="ECO:0000259" key="1">
    <source>
        <dbReference type="Pfam" id="PF02129"/>
    </source>
</evidence>
<evidence type="ECO:0000313" key="2">
    <source>
        <dbReference type="EMBL" id="ETJ26771.1"/>
    </source>
</evidence>
<protein>
    <submittedName>
        <fullName evidence="2">Xaa-Pro dipeptidyl-peptidase</fullName>
    </submittedName>
</protein>
<proteinExistence type="predicted"/>
<dbReference type="SUPFAM" id="SSF53474">
    <property type="entry name" value="alpha/beta-Hydrolases"/>
    <property type="match status" value="1"/>
</dbReference>
<dbReference type="Gene3D" id="3.40.50.1820">
    <property type="entry name" value="alpha/beta hydrolase"/>
    <property type="match status" value="1"/>
</dbReference>
<reference evidence="2" key="1">
    <citation type="submission" date="2013-12" db="EMBL/GenBank/DDBJ databases">
        <title>A Varibaculum cambriense genome reconstructed from a premature infant gut community with otherwise low bacterial novelty that shifts toward anaerobic metabolism during the third week of life.</title>
        <authorList>
            <person name="Brown C.T."/>
            <person name="Sharon I."/>
            <person name="Thomas B.C."/>
            <person name="Castelle C.J."/>
            <person name="Morowitz M.J."/>
            <person name="Banfield J.F."/>
        </authorList>
    </citation>
    <scope>NUCLEOTIDE SEQUENCE</scope>
</reference>
<dbReference type="GO" id="GO:0016787">
    <property type="term" value="F:hydrolase activity"/>
    <property type="evidence" value="ECO:0007669"/>
    <property type="project" value="InterPro"/>
</dbReference>
<dbReference type="InterPro" id="IPR029058">
    <property type="entry name" value="AB_hydrolase_fold"/>
</dbReference>
<feature type="non-terminal residue" evidence="2">
    <location>
        <position position="1"/>
    </location>
</feature>
<feature type="non-terminal residue" evidence="2">
    <location>
        <position position="83"/>
    </location>
</feature>
<dbReference type="InterPro" id="IPR000383">
    <property type="entry name" value="Xaa-Pro-like_dom"/>
</dbReference>
<comment type="caution">
    <text evidence="2">The sequence shown here is derived from an EMBL/GenBank/DDBJ whole genome shotgun (WGS) entry which is preliminary data.</text>
</comment>
<organism evidence="2">
    <name type="scientific">human gut metagenome</name>
    <dbReference type="NCBI Taxonomy" id="408170"/>
    <lineage>
        <taxon>unclassified sequences</taxon>
        <taxon>metagenomes</taxon>
        <taxon>organismal metagenomes</taxon>
    </lineage>
</organism>
<dbReference type="AlphaFoldDB" id="W1X9H7"/>
<name>W1X9H7_9ZZZZ</name>
<feature type="domain" description="Xaa-Pro dipeptidyl-peptidase-like" evidence="1">
    <location>
        <begin position="22"/>
        <end position="75"/>
    </location>
</feature>
<dbReference type="Pfam" id="PF02129">
    <property type="entry name" value="Peptidase_S15"/>
    <property type="match status" value="1"/>
</dbReference>